<dbReference type="Pfam" id="PF13407">
    <property type="entry name" value="Peripla_BP_4"/>
    <property type="match status" value="1"/>
</dbReference>
<dbReference type="SUPFAM" id="SSF47413">
    <property type="entry name" value="lambda repressor-like DNA-binding domains"/>
    <property type="match status" value="1"/>
</dbReference>
<keyword evidence="6" id="KW-1185">Reference proteome</keyword>
<feature type="domain" description="HTH lacI-type" evidence="4">
    <location>
        <begin position="20"/>
        <end position="74"/>
    </location>
</feature>
<dbReference type="Gene3D" id="3.40.50.2300">
    <property type="match status" value="2"/>
</dbReference>
<dbReference type="SUPFAM" id="SSF53822">
    <property type="entry name" value="Periplasmic binding protein-like I"/>
    <property type="match status" value="1"/>
</dbReference>
<keyword evidence="3" id="KW-0804">Transcription</keyword>
<dbReference type="Proteomes" id="UP000252884">
    <property type="component" value="Unassembled WGS sequence"/>
</dbReference>
<organism evidence="5 6">
    <name type="scientific">Pseudorhodoferax soli</name>
    <dbReference type="NCBI Taxonomy" id="545864"/>
    <lineage>
        <taxon>Bacteria</taxon>
        <taxon>Pseudomonadati</taxon>
        <taxon>Pseudomonadota</taxon>
        <taxon>Betaproteobacteria</taxon>
        <taxon>Burkholderiales</taxon>
        <taxon>Comamonadaceae</taxon>
    </lineage>
</organism>
<dbReference type="Gene3D" id="1.10.260.40">
    <property type="entry name" value="lambda repressor-like DNA-binding domains"/>
    <property type="match status" value="1"/>
</dbReference>
<accession>A0A368XG40</accession>
<evidence type="ECO:0000256" key="3">
    <source>
        <dbReference type="ARBA" id="ARBA00023163"/>
    </source>
</evidence>
<dbReference type="Pfam" id="PF00356">
    <property type="entry name" value="LacI"/>
    <property type="match status" value="1"/>
</dbReference>
<reference evidence="5 6" key="1">
    <citation type="submission" date="2018-07" db="EMBL/GenBank/DDBJ databases">
        <title>Genomic Encyclopedia of Type Strains, Phase IV (KMG-IV): sequencing the most valuable type-strain genomes for metagenomic binning, comparative biology and taxonomic classification.</title>
        <authorList>
            <person name="Goeker M."/>
        </authorList>
    </citation>
    <scope>NUCLEOTIDE SEQUENCE [LARGE SCALE GENOMIC DNA]</scope>
    <source>
        <strain evidence="5 6">DSM 21634</strain>
    </source>
</reference>
<dbReference type="InterPro" id="IPR028082">
    <property type="entry name" value="Peripla_BP_I"/>
</dbReference>
<evidence type="ECO:0000259" key="4">
    <source>
        <dbReference type="PROSITE" id="PS50932"/>
    </source>
</evidence>
<dbReference type="InterPro" id="IPR000843">
    <property type="entry name" value="HTH_LacI"/>
</dbReference>
<keyword evidence="2" id="KW-0238">DNA-binding</keyword>
<sequence length="357" mass="38591">MLHGILGAMPPASTLPPSRSRLEDVARAAGVSKATVDRVLHARKGVRSATVQRVVKAAAQLHYLPDDNLHRIIRPRPMELVFLVPAGTNQFIQMLGDYVGLVEKQLEPFNVRCRRVAIEGFDPKGLAAALLRHGRRCDGIAFVPLEHARVRAAVDQLADAGVHVLTLLSDLADARRAAYVGVDNRAAGRTAGYLLGRMLGKTRGKVGLIAGSLAYRGHEEREAGFLQVLAERFPQLEVVGLREGHDDVEQNYRQASQLLQQHRELVGLYNIGGAAEGIGRALKELGLAQQLVFIGHEITPGTRALLADGTLDAVVTQNPQTEIMNCVRVFANLRAGRDALAGVEPVRAGIAVCENLP</sequence>
<evidence type="ECO:0000256" key="1">
    <source>
        <dbReference type="ARBA" id="ARBA00023015"/>
    </source>
</evidence>
<dbReference type="CDD" id="cd01392">
    <property type="entry name" value="HTH_LacI"/>
    <property type="match status" value="1"/>
</dbReference>
<evidence type="ECO:0000313" key="5">
    <source>
        <dbReference type="EMBL" id="RCW66166.1"/>
    </source>
</evidence>
<evidence type="ECO:0000256" key="2">
    <source>
        <dbReference type="ARBA" id="ARBA00023125"/>
    </source>
</evidence>
<gene>
    <name evidence="5" type="ORF">DES41_111124</name>
</gene>
<dbReference type="PANTHER" id="PTHR30146:SF152">
    <property type="entry name" value="TRANSCRIPTIONAL REGULATORY PROTEIN"/>
    <property type="match status" value="1"/>
</dbReference>
<dbReference type="CDD" id="cd06307">
    <property type="entry name" value="PBP1_sugar_binding"/>
    <property type="match status" value="1"/>
</dbReference>
<dbReference type="EMBL" id="QPJK01000011">
    <property type="protein sequence ID" value="RCW66166.1"/>
    <property type="molecule type" value="Genomic_DNA"/>
</dbReference>
<dbReference type="InterPro" id="IPR025997">
    <property type="entry name" value="SBP_2_dom"/>
</dbReference>
<proteinExistence type="predicted"/>
<keyword evidence="1" id="KW-0805">Transcription regulation</keyword>
<dbReference type="AlphaFoldDB" id="A0A368XG40"/>
<dbReference type="GO" id="GO:0000976">
    <property type="term" value="F:transcription cis-regulatory region binding"/>
    <property type="evidence" value="ECO:0007669"/>
    <property type="project" value="TreeGrafter"/>
</dbReference>
<name>A0A368XG40_9BURK</name>
<dbReference type="GO" id="GO:0003700">
    <property type="term" value="F:DNA-binding transcription factor activity"/>
    <property type="evidence" value="ECO:0007669"/>
    <property type="project" value="TreeGrafter"/>
</dbReference>
<dbReference type="PANTHER" id="PTHR30146">
    <property type="entry name" value="LACI-RELATED TRANSCRIPTIONAL REPRESSOR"/>
    <property type="match status" value="1"/>
</dbReference>
<dbReference type="SMART" id="SM00354">
    <property type="entry name" value="HTH_LACI"/>
    <property type="match status" value="1"/>
</dbReference>
<comment type="caution">
    <text evidence="5">The sequence shown here is derived from an EMBL/GenBank/DDBJ whole genome shotgun (WGS) entry which is preliminary data.</text>
</comment>
<evidence type="ECO:0000313" key="6">
    <source>
        <dbReference type="Proteomes" id="UP000252884"/>
    </source>
</evidence>
<dbReference type="PROSITE" id="PS00356">
    <property type="entry name" value="HTH_LACI_1"/>
    <property type="match status" value="1"/>
</dbReference>
<protein>
    <submittedName>
        <fullName evidence="5">LacI family transcriptional regulator</fullName>
    </submittedName>
</protein>
<dbReference type="InterPro" id="IPR010982">
    <property type="entry name" value="Lambda_DNA-bd_dom_sf"/>
</dbReference>
<dbReference type="PROSITE" id="PS50932">
    <property type="entry name" value="HTH_LACI_2"/>
    <property type="match status" value="1"/>
</dbReference>